<sequence>MQYEVVVPIPVRSVWETFHDAERLGRCIPGLVPEEPARGGAEGVALTGRWRVRVGADTVAFRGLLRLAAAAEPLALIATVVGVEEPGAAGGEGTPAARLDAEFTVRLYDLAAAEDDDAEHAGETRIVFAAEPGEFGPVETARQVAFARAADLFAAALADELAPEPAADTPFEPVRPLAEPFSTPPPRTRPVPPRPAETGSEADLWSEVGHGSGRAARRAIRVLVPALGAVVLWRLVRVRARRERVGRA</sequence>
<organism evidence="2 3">
    <name type="scientific">Embleya scabrispora</name>
    <dbReference type="NCBI Taxonomy" id="159449"/>
    <lineage>
        <taxon>Bacteria</taxon>
        <taxon>Bacillati</taxon>
        <taxon>Actinomycetota</taxon>
        <taxon>Actinomycetes</taxon>
        <taxon>Kitasatosporales</taxon>
        <taxon>Streptomycetaceae</taxon>
        <taxon>Embleya</taxon>
    </lineage>
</organism>
<evidence type="ECO:0000256" key="1">
    <source>
        <dbReference type="SAM" id="MobiDB-lite"/>
    </source>
</evidence>
<protein>
    <recommendedName>
        <fullName evidence="4">Carbon monoxide dehydrogenase</fullName>
    </recommendedName>
</protein>
<reference evidence="2 3" key="1">
    <citation type="submission" date="2017-03" db="EMBL/GenBank/DDBJ databases">
        <title>Draft genome sequence of Streptomyces scabrisporus NF3, endophyte isolated from Amphipterygium adstringens.</title>
        <authorList>
            <person name="Vazquez M."/>
            <person name="Ceapa C.D."/>
            <person name="Rodriguez Luna D."/>
            <person name="Sanchez Esquivel S."/>
        </authorList>
    </citation>
    <scope>NUCLEOTIDE SEQUENCE [LARGE SCALE GENOMIC DNA]</scope>
    <source>
        <strain evidence="2 3">NF3</strain>
    </source>
</reference>
<comment type="caution">
    <text evidence="2">The sequence shown here is derived from an EMBL/GenBank/DDBJ whole genome shotgun (WGS) entry which is preliminary data.</text>
</comment>
<dbReference type="EMBL" id="MWQN01000001">
    <property type="protein sequence ID" value="OPC81893.1"/>
    <property type="molecule type" value="Genomic_DNA"/>
</dbReference>
<evidence type="ECO:0008006" key="4">
    <source>
        <dbReference type="Google" id="ProtNLM"/>
    </source>
</evidence>
<dbReference type="OrthoDB" id="4350688at2"/>
<feature type="compositionally biased region" description="Pro residues" evidence="1">
    <location>
        <begin position="182"/>
        <end position="195"/>
    </location>
</feature>
<name>A0A1T3NYH4_9ACTN</name>
<gene>
    <name evidence="2" type="ORF">B4N89_13960</name>
</gene>
<proteinExistence type="predicted"/>
<evidence type="ECO:0000313" key="3">
    <source>
        <dbReference type="Proteomes" id="UP000190037"/>
    </source>
</evidence>
<dbReference type="SUPFAM" id="SSF55961">
    <property type="entry name" value="Bet v1-like"/>
    <property type="match status" value="1"/>
</dbReference>
<accession>A0A1T3NYH4</accession>
<keyword evidence="3" id="KW-1185">Reference proteome</keyword>
<dbReference type="InterPro" id="IPR023393">
    <property type="entry name" value="START-like_dom_sf"/>
</dbReference>
<dbReference type="RefSeq" id="WP_078976162.1">
    <property type="nucleotide sequence ID" value="NZ_MWQN01000001.1"/>
</dbReference>
<dbReference type="Gene3D" id="3.30.530.20">
    <property type="match status" value="1"/>
</dbReference>
<dbReference type="Proteomes" id="UP000190037">
    <property type="component" value="Unassembled WGS sequence"/>
</dbReference>
<dbReference type="AlphaFoldDB" id="A0A1T3NYH4"/>
<evidence type="ECO:0000313" key="2">
    <source>
        <dbReference type="EMBL" id="OPC81893.1"/>
    </source>
</evidence>
<dbReference type="STRING" id="159449.B4N89_13960"/>
<feature type="region of interest" description="Disordered" evidence="1">
    <location>
        <begin position="177"/>
        <end position="203"/>
    </location>
</feature>